<comment type="catalytic activity">
    <reaction evidence="1">
        <text>a 4-O-methyl-thymidine in DNA + L-cysteinyl-[protein] = a thymidine in DNA + S-methyl-L-cysteinyl-[protein]</text>
        <dbReference type="Rhea" id="RHEA:53428"/>
        <dbReference type="Rhea" id="RHEA-COMP:10131"/>
        <dbReference type="Rhea" id="RHEA-COMP:10132"/>
        <dbReference type="Rhea" id="RHEA-COMP:13555"/>
        <dbReference type="Rhea" id="RHEA-COMP:13556"/>
        <dbReference type="ChEBI" id="CHEBI:29950"/>
        <dbReference type="ChEBI" id="CHEBI:82612"/>
        <dbReference type="ChEBI" id="CHEBI:137386"/>
        <dbReference type="ChEBI" id="CHEBI:137387"/>
        <dbReference type="EC" id="2.1.1.63"/>
    </reaction>
</comment>
<organism evidence="10 11">
    <name type="scientific">Bavariicoccus seileri</name>
    <dbReference type="NCBI Taxonomy" id="549685"/>
    <lineage>
        <taxon>Bacteria</taxon>
        <taxon>Bacillati</taxon>
        <taxon>Bacillota</taxon>
        <taxon>Bacilli</taxon>
        <taxon>Lactobacillales</taxon>
        <taxon>Enterococcaceae</taxon>
        <taxon>Bavariicoccus</taxon>
    </lineage>
</organism>
<evidence type="ECO:0000256" key="4">
    <source>
        <dbReference type="ARBA" id="ARBA00022603"/>
    </source>
</evidence>
<dbReference type="Proteomes" id="UP000262195">
    <property type="component" value="Unassembled WGS sequence"/>
</dbReference>
<dbReference type="GO" id="GO:0003908">
    <property type="term" value="F:methylated-DNA-[protein]-cysteine S-methyltransferase activity"/>
    <property type="evidence" value="ECO:0007669"/>
    <property type="project" value="UniProtKB-EC"/>
</dbReference>
<dbReference type="InterPro" id="IPR036388">
    <property type="entry name" value="WH-like_DNA-bd_sf"/>
</dbReference>
<comment type="similarity">
    <text evidence="2">Belongs to the MGMT family.</text>
</comment>
<evidence type="ECO:0000256" key="7">
    <source>
        <dbReference type="ARBA" id="ARBA00023204"/>
    </source>
</evidence>
<protein>
    <recommendedName>
        <fullName evidence="3">methylated-DNA--[protein]-cysteine S-methyltransferase</fullName>
        <ecNumber evidence="3">2.1.1.63</ecNumber>
    </recommendedName>
</protein>
<keyword evidence="5 10" id="KW-0808">Transferase</keyword>
<accession>A0A3D4S3G4</accession>
<comment type="caution">
    <text evidence="10">The sequence shown here is derived from an EMBL/GenBank/DDBJ whole genome shotgun (WGS) entry which is preliminary data.</text>
</comment>
<dbReference type="InterPro" id="IPR001497">
    <property type="entry name" value="MethylDNA_cys_MeTrfase_AS"/>
</dbReference>
<dbReference type="Gene3D" id="1.10.10.10">
    <property type="entry name" value="Winged helix-like DNA-binding domain superfamily/Winged helix DNA-binding domain"/>
    <property type="match status" value="1"/>
</dbReference>
<dbReference type="InterPro" id="IPR036217">
    <property type="entry name" value="MethylDNA_cys_MeTrfase_DNAb"/>
</dbReference>
<evidence type="ECO:0000256" key="5">
    <source>
        <dbReference type="ARBA" id="ARBA00022679"/>
    </source>
</evidence>
<dbReference type="FunFam" id="1.10.10.10:FF:000214">
    <property type="entry name" value="Methylated-DNA--protein-cysteine methyltransferase"/>
    <property type="match status" value="1"/>
</dbReference>
<dbReference type="PANTHER" id="PTHR10815:SF13">
    <property type="entry name" value="METHYLATED-DNA--PROTEIN-CYSTEINE METHYLTRANSFERASE"/>
    <property type="match status" value="1"/>
</dbReference>
<dbReference type="CDD" id="cd06445">
    <property type="entry name" value="ATase"/>
    <property type="match status" value="1"/>
</dbReference>
<sequence length="110" mass="12053">MLLVKAQLKDYFTGHSTAFDVPLRLTGTAFQKSVWQQLLKIPYGKAASYLDMARQLGDPHLVRAIGGANRANKIAIIIPCHRVITSSGTIGGYSGGVERKRWLLELEGSL</sequence>
<dbReference type="GO" id="GO:0006281">
    <property type="term" value="P:DNA repair"/>
    <property type="evidence" value="ECO:0007669"/>
    <property type="project" value="UniProtKB-KW"/>
</dbReference>
<dbReference type="InterPro" id="IPR036631">
    <property type="entry name" value="MGMT_N_sf"/>
</dbReference>
<dbReference type="GO" id="GO:0032259">
    <property type="term" value="P:methylation"/>
    <property type="evidence" value="ECO:0007669"/>
    <property type="project" value="UniProtKB-KW"/>
</dbReference>
<keyword evidence="7" id="KW-0234">DNA repair</keyword>
<dbReference type="EMBL" id="DQHO01000007">
    <property type="protein sequence ID" value="HCS93290.1"/>
    <property type="molecule type" value="Genomic_DNA"/>
</dbReference>
<dbReference type="PROSITE" id="PS00374">
    <property type="entry name" value="MGMT"/>
    <property type="match status" value="1"/>
</dbReference>
<dbReference type="InterPro" id="IPR014048">
    <property type="entry name" value="MethylDNA_cys_MeTrfase_DNA-bd"/>
</dbReference>
<dbReference type="EC" id="2.1.1.63" evidence="3"/>
<evidence type="ECO:0000256" key="6">
    <source>
        <dbReference type="ARBA" id="ARBA00022763"/>
    </source>
</evidence>
<keyword evidence="4 10" id="KW-0489">Methyltransferase</keyword>
<keyword evidence="6" id="KW-0227">DNA damage</keyword>
<evidence type="ECO:0000313" key="10">
    <source>
        <dbReference type="EMBL" id="HCS93290.1"/>
    </source>
</evidence>
<dbReference type="NCBIfam" id="TIGR00589">
    <property type="entry name" value="ogt"/>
    <property type="match status" value="1"/>
</dbReference>
<gene>
    <name evidence="10" type="ORF">DIW15_01105</name>
</gene>
<evidence type="ECO:0000256" key="1">
    <source>
        <dbReference type="ARBA" id="ARBA00001286"/>
    </source>
</evidence>
<name>A0A3D4S3G4_9ENTE</name>
<comment type="catalytic activity">
    <reaction evidence="8">
        <text>a 6-O-methyl-2'-deoxyguanosine in DNA + L-cysteinyl-[protein] = S-methyl-L-cysteinyl-[protein] + a 2'-deoxyguanosine in DNA</text>
        <dbReference type="Rhea" id="RHEA:24000"/>
        <dbReference type="Rhea" id="RHEA-COMP:10131"/>
        <dbReference type="Rhea" id="RHEA-COMP:10132"/>
        <dbReference type="Rhea" id="RHEA-COMP:11367"/>
        <dbReference type="Rhea" id="RHEA-COMP:11368"/>
        <dbReference type="ChEBI" id="CHEBI:29950"/>
        <dbReference type="ChEBI" id="CHEBI:82612"/>
        <dbReference type="ChEBI" id="CHEBI:85445"/>
        <dbReference type="ChEBI" id="CHEBI:85448"/>
        <dbReference type="EC" id="2.1.1.63"/>
    </reaction>
</comment>
<feature type="domain" description="Methylated-DNA-[protein]-cysteine S-methyltransferase DNA binding" evidence="9">
    <location>
        <begin position="29"/>
        <end position="108"/>
    </location>
</feature>
<evidence type="ECO:0000259" key="9">
    <source>
        <dbReference type="Pfam" id="PF01035"/>
    </source>
</evidence>
<reference evidence="10 11" key="1">
    <citation type="journal article" date="2018" name="Nat. Biotechnol.">
        <title>A standardized bacterial taxonomy based on genome phylogeny substantially revises the tree of life.</title>
        <authorList>
            <person name="Parks D.H."/>
            <person name="Chuvochina M."/>
            <person name="Waite D.W."/>
            <person name="Rinke C."/>
            <person name="Skarshewski A."/>
            <person name="Chaumeil P.A."/>
            <person name="Hugenholtz P."/>
        </authorList>
    </citation>
    <scope>NUCLEOTIDE SEQUENCE [LARGE SCALE GENOMIC DNA]</scope>
    <source>
        <strain evidence="10">UBA11306</strain>
    </source>
</reference>
<dbReference type="SUPFAM" id="SSF46767">
    <property type="entry name" value="Methylated DNA-protein cysteine methyltransferase, C-terminal domain"/>
    <property type="match status" value="1"/>
</dbReference>
<dbReference type="PANTHER" id="PTHR10815">
    <property type="entry name" value="METHYLATED-DNA--PROTEIN-CYSTEINE METHYLTRANSFERASE"/>
    <property type="match status" value="1"/>
</dbReference>
<dbReference type="SUPFAM" id="SSF53155">
    <property type="entry name" value="Methylated DNA-protein cysteine methyltransferase domain"/>
    <property type="match status" value="1"/>
</dbReference>
<evidence type="ECO:0000256" key="3">
    <source>
        <dbReference type="ARBA" id="ARBA00011918"/>
    </source>
</evidence>
<dbReference type="Pfam" id="PF01035">
    <property type="entry name" value="DNA_binding_1"/>
    <property type="match status" value="1"/>
</dbReference>
<dbReference type="AlphaFoldDB" id="A0A3D4S3G4"/>
<proteinExistence type="inferred from homology"/>
<dbReference type="STRING" id="1121105.GCA_000421665_01972"/>
<evidence type="ECO:0000313" key="11">
    <source>
        <dbReference type="Proteomes" id="UP000262195"/>
    </source>
</evidence>
<evidence type="ECO:0000256" key="8">
    <source>
        <dbReference type="ARBA" id="ARBA00049348"/>
    </source>
</evidence>
<evidence type="ECO:0000256" key="2">
    <source>
        <dbReference type="ARBA" id="ARBA00008711"/>
    </source>
</evidence>